<dbReference type="SUPFAM" id="SSF109604">
    <property type="entry name" value="HD-domain/PDEase-like"/>
    <property type="match status" value="1"/>
</dbReference>
<dbReference type="HAMAP" id="MF_01212">
    <property type="entry name" value="dGTPase_type2"/>
    <property type="match status" value="1"/>
</dbReference>
<dbReference type="Gene3D" id="1.10.3210.10">
    <property type="entry name" value="Hypothetical protein af1432"/>
    <property type="match status" value="1"/>
</dbReference>
<dbReference type="Proteomes" id="UP000011820">
    <property type="component" value="Chromosome"/>
</dbReference>
<dbReference type="EMBL" id="CP004005">
    <property type="protein sequence ID" value="AGH16526.1"/>
    <property type="molecule type" value="Genomic_DNA"/>
</dbReference>
<comment type="similarity">
    <text evidence="2">Belongs to the dGTPase family. Type 2 subfamily.</text>
</comment>
<evidence type="ECO:0000313" key="5">
    <source>
        <dbReference type="Proteomes" id="UP000011820"/>
    </source>
</evidence>
<dbReference type="InterPro" id="IPR006261">
    <property type="entry name" value="dGTPase"/>
</dbReference>
<keyword evidence="1 2" id="KW-0378">Hydrolase</keyword>
<dbReference type="NCBIfam" id="NF002326">
    <property type="entry name" value="PRK01286.1-1"/>
    <property type="match status" value="1"/>
</dbReference>
<dbReference type="Pfam" id="PF13286">
    <property type="entry name" value="HD_assoc"/>
    <property type="match status" value="1"/>
</dbReference>
<proteinExistence type="inferred from homology"/>
<evidence type="ECO:0000259" key="3">
    <source>
        <dbReference type="PROSITE" id="PS51831"/>
    </source>
</evidence>
<dbReference type="CDD" id="cd00077">
    <property type="entry name" value="HDc"/>
    <property type="match status" value="1"/>
</dbReference>
<evidence type="ECO:0000313" key="4">
    <source>
        <dbReference type="EMBL" id="AGH16526.1"/>
    </source>
</evidence>
<feature type="domain" description="HD" evidence="3">
    <location>
        <begin position="74"/>
        <end position="217"/>
    </location>
</feature>
<protein>
    <recommendedName>
        <fullName evidence="2">Deoxyguanosinetriphosphate triphosphohydrolase-like protein</fullName>
    </recommendedName>
</protein>
<dbReference type="InterPro" id="IPR006674">
    <property type="entry name" value="HD_domain"/>
</dbReference>
<dbReference type="PANTHER" id="PTHR11373">
    <property type="entry name" value="DEOXYNUCLEOSIDE TRIPHOSPHATE TRIPHOSPHOHYDROLASE"/>
    <property type="match status" value="1"/>
</dbReference>
<dbReference type="PROSITE" id="PS51831">
    <property type="entry name" value="HD"/>
    <property type="match status" value="1"/>
</dbReference>
<dbReference type="PANTHER" id="PTHR11373:SF43">
    <property type="entry name" value="DEOXYGUANOSINETRIPHOSPHATE TRIPHOSPHOHYDROLASE-LIKE PROTEIN"/>
    <property type="match status" value="1"/>
</dbReference>
<sequence>MIVVRKLGFGHQKKVAYAADPTQSLGRMYPEKRSLTRSEFQRDRDRMIHTTAFRRLKDKTQVFFHRQRDHYRTRLMHTIEVSQIARSLARALRIDEDLVEAIALAHDFGHPPFGHVGEDVLQELLSSYGGFDHNIQSFRIVTELECSYADFDGINLTWETLEGLIGHNGPILPQDLDKPRIIPRIFSDYYHIHGLSLANFASLEGQVAAIADDIAYDAHDIDDGVRAGLLTVDMLKEISFLEKHIASLHDLYGHLDDKRLVHELVRRQITAMVEDVITVSQKRIAHLKPHAIHDIRSAGYRIIDFSDEMTLVDKEIKSMLVKYVYRHPSIMTCCNQIANVIRNLFSAYMSDPRKMRGCNQLEYERDMTDSIKARHVGDYLAGMTDSYAIREHHILFGYIPDFAVDYSEFH</sequence>
<dbReference type="SMART" id="SM00471">
    <property type="entry name" value="HDc"/>
    <property type="match status" value="1"/>
</dbReference>
<dbReference type="Pfam" id="PF01966">
    <property type="entry name" value="HD"/>
    <property type="match status" value="1"/>
</dbReference>
<dbReference type="InterPro" id="IPR050135">
    <property type="entry name" value="dGTPase-like"/>
</dbReference>
<keyword evidence="5" id="KW-1185">Reference proteome</keyword>
<dbReference type="GeneID" id="93076526"/>
<evidence type="ECO:0000256" key="2">
    <source>
        <dbReference type="HAMAP-Rule" id="MF_01212"/>
    </source>
</evidence>
<gene>
    <name evidence="4" type="ORF">WSI_00770</name>
</gene>
<organism evidence="4 5">
    <name type="scientific">Candidatus Liberibacter asiaticus str. gxpsy</name>
    <dbReference type="NCBI Taxonomy" id="1174529"/>
    <lineage>
        <taxon>Bacteria</taxon>
        <taxon>Pseudomonadati</taxon>
        <taxon>Pseudomonadota</taxon>
        <taxon>Alphaproteobacteria</taxon>
        <taxon>Hyphomicrobiales</taxon>
        <taxon>Rhizobiaceae</taxon>
        <taxon>Liberibacter</taxon>
    </lineage>
</organism>
<reference evidence="4 5" key="1">
    <citation type="journal article" date="2013" name="Genome Announc.">
        <title>Complete Genome Sequence of a Chinese Strain of 'Candidatus Liberibacter asiaticus'.</title>
        <authorList>
            <person name="Lin H."/>
            <person name="Han C.S."/>
            <person name="Liu B."/>
            <person name="Lou B."/>
            <person name="Bai X."/>
            <person name="Deng C."/>
            <person name="Civerolo E.L."/>
            <person name="Gupta G."/>
        </authorList>
    </citation>
    <scope>NUCLEOTIDE SEQUENCE [LARGE SCALE GENOMIC DNA]</scope>
    <source>
        <strain evidence="5">gxpsy</strain>
    </source>
</reference>
<dbReference type="RefSeq" id="WP_012778505.1">
    <property type="nucleotide sequence ID" value="NC_020549.1"/>
</dbReference>
<dbReference type="InterPro" id="IPR003607">
    <property type="entry name" value="HD/PDEase_dom"/>
</dbReference>
<name>A0ABM5NEP3_LIBAS</name>
<evidence type="ECO:0000256" key="1">
    <source>
        <dbReference type="ARBA" id="ARBA00022801"/>
    </source>
</evidence>
<accession>A0ABM5NEP3</accession>
<dbReference type="InterPro" id="IPR026875">
    <property type="entry name" value="PHydrolase_assoc_dom"/>
</dbReference>
<dbReference type="NCBIfam" id="NF002328">
    <property type="entry name" value="PRK01286.1-3"/>
    <property type="match status" value="1"/>
</dbReference>
<dbReference type="NCBIfam" id="TIGR01353">
    <property type="entry name" value="dGTP_triPase"/>
    <property type="match status" value="1"/>
</dbReference>
<dbReference type="InterPro" id="IPR023023">
    <property type="entry name" value="dNTPase_2"/>
</dbReference>